<evidence type="ECO:0000313" key="1">
    <source>
        <dbReference type="EMBL" id="TFK92038.1"/>
    </source>
</evidence>
<dbReference type="Proteomes" id="UP000308197">
    <property type="component" value="Unassembled WGS sequence"/>
</dbReference>
<dbReference type="EMBL" id="ML211006">
    <property type="protein sequence ID" value="TFK92038.1"/>
    <property type="molecule type" value="Genomic_DNA"/>
</dbReference>
<name>A0A5C3PVY4_9APHY</name>
<reference evidence="1 2" key="1">
    <citation type="journal article" date="2019" name="Nat. Ecol. Evol.">
        <title>Megaphylogeny resolves global patterns of mushroom evolution.</title>
        <authorList>
            <person name="Varga T."/>
            <person name="Krizsan K."/>
            <person name="Foldi C."/>
            <person name="Dima B."/>
            <person name="Sanchez-Garcia M."/>
            <person name="Sanchez-Ramirez S."/>
            <person name="Szollosi G.J."/>
            <person name="Szarkandi J.G."/>
            <person name="Papp V."/>
            <person name="Albert L."/>
            <person name="Andreopoulos W."/>
            <person name="Angelini C."/>
            <person name="Antonin V."/>
            <person name="Barry K.W."/>
            <person name="Bougher N.L."/>
            <person name="Buchanan P."/>
            <person name="Buyck B."/>
            <person name="Bense V."/>
            <person name="Catcheside P."/>
            <person name="Chovatia M."/>
            <person name="Cooper J."/>
            <person name="Damon W."/>
            <person name="Desjardin D."/>
            <person name="Finy P."/>
            <person name="Geml J."/>
            <person name="Haridas S."/>
            <person name="Hughes K."/>
            <person name="Justo A."/>
            <person name="Karasinski D."/>
            <person name="Kautmanova I."/>
            <person name="Kiss B."/>
            <person name="Kocsube S."/>
            <person name="Kotiranta H."/>
            <person name="LaButti K.M."/>
            <person name="Lechner B.E."/>
            <person name="Liimatainen K."/>
            <person name="Lipzen A."/>
            <person name="Lukacs Z."/>
            <person name="Mihaltcheva S."/>
            <person name="Morgado L.N."/>
            <person name="Niskanen T."/>
            <person name="Noordeloos M.E."/>
            <person name="Ohm R.A."/>
            <person name="Ortiz-Santana B."/>
            <person name="Ovrebo C."/>
            <person name="Racz N."/>
            <person name="Riley R."/>
            <person name="Savchenko A."/>
            <person name="Shiryaev A."/>
            <person name="Soop K."/>
            <person name="Spirin V."/>
            <person name="Szebenyi C."/>
            <person name="Tomsovsky M."/>
            <person name="Tulloss R.E."/>
            <person name="Uehling J."/>
            <person name="Grigoriev I.V."/>
            <person name="Vagvolgyi C."/>
            <person name="Papp T."/>
            <person name="Martin F.M."/>
            <person name="Miettinen O."/>
            <person name="Hibbett D.S."/>
            <person name="Nagy L.G."/>
        </authorList>
    </citation>
    <scope>NUCLEOTIDE SEQUENCE [LARGE SCALE GENOMIC DNA]</scope>
    <source>
        <strain evidence="1 2">HHB13444</strain>
    </source>
</reference>
<accession>A0A5C3PVY4</accession>
<sequence length="152" mass="16938">MVSGAFAKAVPSPHIFYSHVIMDDGGWYSICRHTSCPPRALCRLGEGFRYKIAFVIPVLYCRRRAAAHRIPHWNSVVSYPAYVLVVECDLIPYIVWVRAQNSEASLAILRQANMDSVPNLHDGRIEARGCAHCCLVPSAFKSTSERPHAVGN</sequence>
<dbReference type="AlphaFoldDB" id="A0A5C3PVY4"/>
<keyword evidence="2" id="KW-1185">Reference proteome</keyword>
<gene>
    <name evidence="1" type="ORF">K466DRAFT_265773</name>
</gene>
<proteinExistence type="predicted"/>
<organism evidence="1 2">
    <name type="scientific">Polyporus arcularius HHB13444</name>
    <dbReference type="NCBI Taxonomy" id="1314778"/>
    <lineage>
        <taxon>Eukaryota</taxon>
        <taxon>Fungi</taxon>
        <taxon>Dikarya</taxon>
        <taxon>Basidiomycota</taxon>
        <taxon>Agaricomycotina</taxon>
        <taxon>Agaricomycetes</taxon>
        <taxon>Polyporales</taxon>
        <taxon>Polyporaceae</taxon>
        <taxon>Polyporus</taxon>
    </lineage>
</organism>
<evidence type="ECO:0000313" key="2">
    <source>
        <dbReference type="Proteomes" id="UP000308197"/>
    </source>
</evidence>
<dbReference type="InParanoid" id="A0A5C3PVY4"/>
<protein>
    <submittedName>
        <fullName evidence="1">Uncharacterized protein</fullName>
    </submittedName>
</protein>